<dbReference type="PRINTS" id="PR00455">
    <property type="entry name" value="HTHTETR"/>
</dbReference>
<evidence type="ECO:0000256" key="3">
    <source>
        <dbReference type="ARBA" id="ARBA00023163"/>
    </source>
</evidence>
<gene>
    <name evidence="6" type="ORF">FPZ11_02165</name>
</gene>
<evidence type="ECO:0000313" key="6">
    <source>
        <dbReference type="EMBL" id="QDZ13755.1"/>
    </source>
</evidence>
<dbReference type="SUPFAM" id="SSF48498">
    <property type="entry name" value="Tetracyclin repressor-like, C-terminal domain"/>
    <property type="match status" value="1"/>
</dbReference>
<dbReference type="OrthoDB" id="3291296at2"/>
<evidence type="ECO:0000256" key="2">
    <source>
        <dbReference type="ARBA" id="ARBA00023125"/>
    </source>
</evidence>
<evidence type="ECO:0000256" key="1">
    <source>
        <dbReference type="ARBA" id="ARBA00023015"/>
    </source>
</evidence>
<dbReference type="SUPFAM" id="SSF46689">
    <property type="entry name" value="Homeodomain-like"/>
    <property type="match status" value="1"/>
</dbReference>
<evidence type="ECO:0000256" key="4">
    <source>
        <dbReference type="PROSITE-ProRule" id="PRU00335"/>
    </source>
</evidence>
<dbReference type="Gene3D" id="1.10.357.10">
    <property type="entry name" value="Tetracycline Repressor, domain 2"/>
    <property type="match status" value="1"/>
</dbReference>
<keyword evidence="1" id="KW-0805">Transcription regulation</keyword>
<dbReference type="AlphaFoldDB" id="A0A5B8M1Q2"/>
<dbReference type="PANTHER" id="PTHR30055:SF151">
    <property type="entry name" value="TRANSCRIPTIONAL REGULATORY PROTEIN"/>
    <property type="match status" value="1"/>
</dbReference>
<sequence>MSPAQRIERSAIVSAAFEILDTEGFDRLTMRAVAARLGVRAASLYYHVANRNDLLRLVAEQVAVDATAGLGEAGEWRVLCTDICTRLRATLRAHPGATHVVAVNEVSPEVFERIVPVVLSAFHDGLAISDTDALYLVQSLYVLVAGLALAEFGNAPQPPAAPRDYYDAWFQLSVDTMLDGIRARFAR</sequence>
<dbReference type="KEGG" id="huw:FPZ11_02165"/>
<keyword evidence="3" id="KW-0804">Transcription</keyword>
<dbReference type="RefSeq" id="WP_146317992.1">
    <property type="nucleotide sequence ID" value="NZ_CP042305.1"/>
</dbReference>
<evidence type="ECO:0000259" key="5">
    <source>
        <dbReference type="PROSITE" id="PS50977"/>
    </source>
</evidence>
<keyword evidence="2 4" id="KW-0238">DNA-binding</keyword>
<dbReference type="Proteomes" id="UP000320216">
    <property type="component" value="Chromosome"/>
</dbReference>
<name>A0A5B8M1Q2_9MICO</name>
<dbReference type="PROSITE" id="PS50977">
    <property type="entry name" value="HTH_TETR_2"/>
    <property type="match status" value="1"/>
</dbReference>
<dbReference type="PANTHER" id="PTHR30055">
    <property type="entry name" value="HTH-TYPE TRANSCRIPTIONAL REGULATOR RUTR"/>
    <property type="match status" value="1"/>
</dbReference>
<dbReference type="InterPro" id="IPR050109">
    <property type="entry name" value="HTH-type_TetR-like_transc_reg"/>
</dbReference>
<proteinExistence type="predicted"/>
<reference evidence="6 7" key="1">
    <citation type="submission" date="2019-07" db="EMBL/GenBank/DDBJ databases">
        <title>Full genome sequence of Humibacter sp. WJ7-1.</title>
        <authorList>
            <person name="Im W.-T."/>
        </authorList>
    </citation>
    <scope>NUCLEOTIDE SEQUENCE [LARGE SCALE GENOMIC DNA]</scope>
    <source>
        <strain evidence="6 7">WJ7-1</strain>
    </source>
</reference>
<organism evidence="6 7">
    <name type="scientific">Humibacter ginsenosidimutans</name>
    <dbReference type="NCBI Taxonomy" id="2599293"/>
    <lineage>
        <taxon>Bacteria</taxon>
        <taxon>Bacillati</taxon>
        <taxon>Actinomycetota</taxon>
        <taxon>Actinomycetes</taxon>
        <taxon>Micrococcales</taxon>
        <taxon>Microbacteriaceae</taxon>
        <taxon>Humibacter</taxon>
    </lineage>
</organism>
<dbReference type="Gene3D" id="1.10.10.60">
    <property type="entry name" value="Homeodomain-like"/>
    <property type="match status" value="1"/>
</dbReference>
<protein>
    <submittedName>
        <fullName evidence="6">TetR family transcriptional regulator</fullName>
    </submittedName>
</protein>
<dbReference type="GO" id="GO:0000976">
    <property type="term" value="F:transcription cis-regulatory region binding"/>
    <property type="evidence" value="ECO:0007669"/>
    <property type="project" value="TreeGrafter"/>
</dbReference>
<evidence type="ECO:0000313" key="7">
    <source>
        <dbReference type="Proteomes" id="UP000320216"/>
    </source>
</evidence>
<accession>A0A5B8M1Q2</accession>
<keyword evidence="7" id="KW-1185">Reference proteome</keyword>
<dbReference type="EMBL" id="CP042305">
    <property type="protein sequence ID" value="QDZ13755.1"/>
    <property type="molecule type" value="Genomic_DNA"/>
</dbReference>
<feature type="domain" description="HTH tetR-type" evidence="5">
    <location>
        <begin position="6"/>
        <end position="66"/>
    </location>
</feature>
<dbReference type="InterPro" id="IPR036271">
    <property type="entry name" value="Tet_transcr_reg_TetR-rel_C_sf"/>
</dbReference>
<dbReference type="Pfam" id="PF00440">
    <property type="entry name" value="TetR_N"/>
    <property type="match status" value="1"/>
</dbReference>
<dbReference type="InterPro" id="IPR009057">
    <property type="entry name" value="Homeodomain-like_sf"/>
</dbReference>
<dbReference type="GO" id="GO:0003700">
    <property type="term" value="F:DNA-binding transcription factor activity"/>
    <property type="evidence" value="ECO:0007669"/>
    <property type="project" value="TreeGrafter"/>
</dbReference>
<dbReference type="InterPro" id="IPR001647">
    <property type="entry name" value="HTH_TetR"/>
</dbReference>
<feature type="DNA-binding region" description="H-T-H motif" evidence="4">
    <location>
        <begin position="29"/>
        <end position="48"/>
    </location>
</feature>